<feature type="region of interest" description="Disordered" evidence="1">
    <location>
        <begin position="109"/>
        <end position="129"/>
    </location>
</feature>
<evidence type="ECO:0000313" key="2">
    <source>
        <dbReference type="EMBL" id="KAF5749385.1"/>
    </source>
</evidence>
<dbReference type="Pfam" id="PF14009">
    <property type="entry name" value="PADRE"/>
    <property type="match status" value="1"/>
</dbReference>
<comment type="caution">
    <text evidence="2">The sequence shown here is derived from an EMBL/GenBank/DDBJ whole genome shotgun (WGS) entry which is preliminary data.</text>
</comment>
<dbReference type="AlphaFoldDB" id="A0A7J7DSP8"/>
<protein>
    <recommendedName>
        <fullName evidence="4">DUF4228 domain protein</fullName>
    </recommendedName>
</protein>
<evidence type="ECO:0000313" key="3">
    <source>
        <dbReference type="Proteomes" id="UP000593562"/>
    </source>
</evidence>
<reference evidence="2 3" key="1">
    <citation type="journal article" date="2020" name="Nat. Commun.">
        <title>Genome of Tripterygium wilfordii and identification of cytochrome P450 involved in triptolide biosynthesis.</title>
        <authorList>
            <person name="Tu L."/>
            <person name="Su P."/>
            <person name="Zhang Z."/>
            <person name="Gao L."/>
            <person name="Wang J."/>
            <person name="Hu T."/>
            <person name="Zhou J."/>
            <person name="Zhang Y."/>
            <person name="Zhao Y."/>
            <person name="Liu Y."/>
            <person name="Song Y."/>
            <person name="Tong Y."/>
            <person name="Lu Y."/>
            <person name="Yang J."/>
            <person name="Xu C."/>
            <person name="Jia M."/>
            <person name="Peters R.J."/>
            <person name="Huang L."/>
            <person name="Gao W."/>
        </authorList>
    </citation>
    <scope>NUCLEOTIDE SEQUENCE [LARGE SCALE GENOMIC DNA]</scope>
    <source>
        <strain evidence="3">cv. XIE 37</strain>
        <tissue evidence="2">Leaf</tissue>
    </source>
</reference>
<keyword evidence="3" id="KW-1185">Reference proteome</keyword>
<feature type="compositionally biased region" description="Low complexity" evidence="1">
    <location>
        <begin position="114"/>
        <end position="127"/>
    </location>
</feature>
<dbReference type="EMBL" id="JAAARO010000004">
    <property type="protein sequence ID" value="KAF5749385.1"/>
    <property type="molecule type" value="Genomic_DNA"/>
</dbReference>
<evidence type="ECO:0000256" key="1">
    <source>
        <dbReference type="SAM" id="MobiDB-lite"/>
    </source>
</evidence>
<dbReference type="InParanoid" id="A0A7J7DSP8"/>
<evidence type="ECO:0008006" key="4">
    <source>
        <dbReference type="Google" id="ProtNLM"/>
    </source>
</evidence>
<dbReference type="Proteomes" id="UP000593562">
    <property type="component" value="Unassembled WGS sequence"/>
</dbReference>
<dbReference type="InterPro" id="IPR025322">
    <property type="entry name" value="PADRE_dom"/>
</dbReference>
<organism evidence="2 3">
    <name type="scientific">Tripterygium wilfordii</name>
    <name type="common">Thunder God vine</name>
    <dbReference type="NCBI Taxonomy" id="458696"/>
    <lineage>
        <taxon>Eukaryota</taxon>
        <taxon>Viridiplantae</taxon>
        <taxon>Streptophyta</taxon>
        <taxon>Embryophyta</taxon>
        <taxon>Tracheophyta</taxon>
        <taxon>Spermatophyta</taxon>
        <taxon>Magnoliopsida</taxon>
        <taxon>eudicotyledons</taxon>
        <taxon>Gunneridae</taxon>
        <taxon>Pentapetalae</taxon>
        <taxon>rosids</taxon>
        <taxon>fabids</taxon>
        <taxon>Celastrales</taxon>
        <taxon>Celastraceae</taxon>
        <taxon>Tripterygium</taxon>
    </lineage>
</organism>
<accession>A0A7J7DSP8</accession>
<dbReference type="PANTHER" id="PTHR33052">
    <property type="entry name" value="DUF4228 DOMAIN PROTEIN-RELATED"/>
    <property type="match status" value="1"/>
</dbReference>
<name>A0A7J7DSP8_TRIWF</name>
<sequence>MGCCFSCRTPSSSSSKFNNVRVVHLNGYVEEFELPISVGQVMNGQPPNKHFLCTAAQLISPVSKSLKPETQLEPGRIYFLMPYSTLQGDASPVDLAATARKLARMAKTSRCEPKSPTSSPTWSPCGSGSIGNSGARSINGIMKPEMACRGGGGRSWKPILDTIRERSFNRRSESEVLQEMYLEALK</sequence>
<proteinExistence type="predicted"/>
<gene>
    <name evidence="2" type="ORF">HS088_TW04G01354</name>
</gene>